<reference evidence="3" key="1">
    <citation type="submission" date="2025-08" db="UniProtKB">
        <authorList>
            <consortium name="RefSeq"/>
        </authorList>
    </citation>
    <scope>IDENTIFICATION</scope>
    <source>
        <tissue evidence="3">Whole blood</tissue>
    </source>
</reference>
<keyword evidence="2" id="KW-1185">Reference proteome</keyword>
<dbReference type="Proteomes" id="UP001165780">
    <property type="component" value="Unplaced"/>
</dbReference>
<feature type="compositionally biased region" description="Basic and acidic residues" evidence="1">
    <location>
        <begin position="123"/>
        <end position="147"/>
    </location>
</feature>
<feature type="region of interest" description="Disordered" evidence="1">
    <location>
        <begin position="111"/>
        <end position="147"/>
    </location>
</feature>
<feature type="compositionally biased region" description="Basic and acidic residues" evidence="1">
    <location>
        <begin position="16"/>
        <end position="29"/>
    </location>
</feature>
<dbReference type="GeneID" id="109245552"/>
<name>A0A9V1DVL5_PANPR</name>
<feature type="compositionally biased region" description="Basic residues" evidence="1">
    <location>
        <begin position="180"/>
        <end position="194"/>
    </location>
</feature>
<gene>
    <name evidence="3" type="primary">LOC109245552</name>
</gene>
<evidence type="ECO:0000313" key="2">
    <source>
        <dbReference type="Proteomes" id="UP001165780"/>
    </source>
</evidence>
<organism evidence="2 3">
    <name type="scientific">Panthera pardus</name>
    <name type="common">Leopard</name>
    <name type="synonym">Felis pardus</name>
    <dbReference type="NCBI Taxonomy" id="9691"/>
    <lineage>
        <taxon>Eukaryota</taxon>
        <taxon>Metazoa</taxon>
        <taxon>Chordata</taxon>
        <taxon>Craniata</taxon>
        <taxon>Vertebrata</taxon>
        <taxon>Euteleostomi</taxon>
        <taxon>Mammalia</taxon>
        <taxon>Eutheria</taxon>
        <taxon>Laurasiatheria</taxon>
        <taxon>Carnivora</taxon>
        <taxon>Feliformia</taxon>
        <taxon>Felidae</taxon>
        <taxon>Pantherinae</taxon>
        <taxon>Panthera</taxon>
    </lineage>
</organism>
<dbReference type="RefSeq" id="XP_019268502.2">
    <property type="nucleotide sequence ID" value="XM_019412957.2"/>
</dbReference>
<dbReference type="AlphaFoldDB" id="A0A9V1DVL5"/>
<protein>
    <submittedName>
        <fullName evidence="3">Uncharacterized protein LOC109245552</fullName>
    </submittedName>
</protein>
<evidence type="ECO:0000313" key="3">
    <source>
        <dbReference type="RefSeq" id="XP_019268502.2"/>
    </source>
</evidence>
<proteinExistence type="predicted"/>
<feature type="region of interest" description="Disordered" evidence="1">
    <location>
        <begin position="173"/>
        <end position="233"/>
    </location>
</feature>
<sequence>MGSSWIQVGPTFIVLKEKEERTPEARDKPGGAGMRPPGRPGGALIPGSSLYAEEAAVGSWFCGFPDERSNAGRTRRPAAKLTPVRPRPKSCFNSDTDWYLARAGWWEGGGSEASGQSVWKSAGSRERADSAKPWKRKAEQMRRGEQEPRNEILLCRKSLRVVRAGWILGKTGRSTTNIGRARKQTPRQHFRLCSRPRFSAGPPPQPRGSPASLQPPLPAAPSPRCPAREPRASLRPWPAHSVDAPLAGCRGAACGPPRSLSRRCPRRGAAARPFLGLLRGSEVWAPTRSRGQVPLSHRPWKPLPAAEATRSEHHDCVNRKRDFVAISDHSVCAFRPTLPQFKPAAPLPRVLHPPHLSLQLSPTTSDRDAPNTQFCLGCSQPRVSNGSLLPLGQELISEAHYGKTSIGN</sequence>
<feature type="compositionally biased region" description="Pro residues" evidence="1">
    <location>
        <begin position="201"/>
        <end position="224"/>
    </location>
</feature>
<accession>A0A9V1DVL5</accession>
<evidence type="ECO:0000256" key="1">
    <source>
        <dbReference type="SAM" id="MobiDB-lite"/>
    </source>
</evidence>
<feature type="region of interest" description="Disordered" evidence="1">
    <location>
        <begin position="16"/>
        <end position="42"/>
    </location>
</feature>